<name>A0ABV1M043_9NEIS</name>
<proteinExistence type="predicted"/>
<reference evidence="1" key="1">
    <citation type="submission" date="2024-06" db="EMBL/GenBank/DDBJ databases">
        <title>Genome sequence of Vogesella sp. MAHUQ-64.</title>
        <authorList>
            <person name="Huq M.A."/>
        </authorList>
    </citation>
    <scope>NUCLEOTIDE SEQUENCE</scope>
    <source>
        <strain evidence="1">MAHUQ-64</strain>
    </source>
</reference>
<dbReference type="RefSeq" id="WP_349583804.1">
    <property type="nucleotide sequence ID" value="NZ_JBEFLD010000002.1"/>
</dbReference>
<organism evidence="1 2">
    <name type="scientific">Vogesella oryzagri</name>
    <dbReference type="NCBI Taxonomy" id="3160864"/>
    <lineage>
        <taxon>Bacteria</taxon>
        <taxon>Pseudomonadati</taxon>
        <taxon>Pseudomonadota</taxon>
        <taxon>Betaproteobacteria</taxon>
        <taxon>Neisseriales</taxon>
        <taxon>Chromobacteriaceae</taxon>
        <taxon>Vogesella</taxon>
    </lineage>
</organism>
<accession>A0ABV1M043</accession>
<keyword evidence="2" id="KW-1185">Reference proteome</keyword>
<dbReference type="EMBL" id="JBEFLD010000002">
    <property type="protein sequence ID" value="MEQ6289568.1"/>
    <property type="molecule type" value="Genomic_DNA"/>
</dbReference>
<evidence type="ECO:0000313" key="1">
    <source>
        <dbReference type="EMBL" id="MEQ6289568.1"/>
    </source>
</evidence>
<protein>
    <submittedName>
        <fullName evidence="1">Uncharacterized protein</fullName>
    </submittedName>
</protein>
<sequence length="154" mass="16115">MSAGLPLLLLADGRQTDGRTLQTLARRQGAFLLADLPALAGWLQTGNTPFVLLTHGEHCAPALAMLPPDGRCRAALLLSPQGDPLAAPVLPFPALVACHRPDPRYPRLIQAASLAAVWQARLHLLSGSGDDAGELAPLLADLIRLAGQPLSGEC</sequence>
<gene>
    <name evidence="1" type="ORF">ABNW52_02960</name>
</gene>
<evidence type="ECO:0000313" key="2">
    <source>
        <dbReference type="Proteomes" id="UP001433638"/>
    </source>
</evidence>
<dbReference type="Proteomes" id="UP001433638">
    <property type="component" value="Unassembled WGS sequence"/>
</dbReference>
<comment type="caution">
    <text evidence="1">The sequence shown here is derived from an EMBL/GenBank/DDBJ whole genome shotgun (WGS) entry which is preliminary data.</text>
</comment>